<sequence>MRSIIDILKDKPSLVSEIARQRDTAQKIIQNIDVDKGIYVYGQKYTISSYPLDAVIWLNKYITLIESFNDVISFDFGGCVMANFELNGRLYAAHIHNADENHQAEDARINWIQYVKSNNITVQSMFRPGNESLDILNKINSQIQIWGVCTPLGKNYSLILNKNEDHLISIRENITPTNYTDILKLVRNENYYGVRNRWNHFWSKQKSQIIFENNIPESLSDRK</sequence>
<proteinExistence type="predicted"/>
<gene>
    <name evidence="1" type="ORF">F3B44_00560</name>
</gene>
<dbReference type="EMBL" id="VWEQ01000001">
    <property type="protein sequence ID" value="KAA4756279.1"/>
    <property type="molecule type" value="Genomic_DNA"/>
</dbReference>
<dbReference type="AlphaFoldDB" id="A0A5M5PAK1"/>
<comment type="caution">
    <text evidence="1">The sequence shown here is derived from an EMBL/GenBank/DDBJ whole genome shotgun (WGS) entry which is preliminary data.</text>
</comment>
<name>A0A5M5PAK1_BACFG</name>
<protein>
    <submittedName>
        <fullName evidence="1">Uncharacterized protein</fullName>
    </submittedName>
</protein>
<evidence type="ECO:0000313" key="2">
    <source>
        <dbReference type="Proteomes" id="UP000479773"/>
    </source>
</evidence>
<accession>A0A5M5PAK1</accession>
<reference evidence="1 2" key="1">
    <citation type="journal article" date="2019" name="Nat. Med.">
        <title>A library of human gut bacterial isolates paired with longitudinal multiomics data enables mechanistic microbiome research.</title>
        <authorList>
            <person name="Poyet M."/>
            <person name="Groussin M."/>
            <person name="Gibbons S.M."/>
            <person name="Avila-Pacheco J."/>
            <person name="Jiang X."/>
            <person name="Kearney S.M."/>
            <person name="Perrotta A.R."/>
            <person name="Berdy B."/>
            <person name="Zhao S."/>
            <person name="Lieberman T.D."/>
            <person name="Swanson P.K."/>
            <person name="Smith M."/>
            <person name="Roesemann S."/>
            <person name="Alexander J.E."/>
            <person name="Rich S.A."/>
            <person name="Livny J."/>
            <person name="Vlamakis H."/>
            <person name="Clish C."/>
            <person name="Bullock K."/>
            <person name="Deik A."/>
            <person name="Scott J."/>
            <person name="Pierce K.A."/>
            <person name="Xavier R.J."/>
            <person name="Alm E.J."/>
        </authorList>
    </citation>
    <scope>NUCLEOTIDE SEQUENCE [LARGE SCALE GENOMIC DNA]</scope>
    <source>
        <strain evidence="1 2">BIOML-A106</strain>
    </source>
</reference>
<organism evidence="1 2">
    <name type="scientific">Bacteroides fragilis</name>
    <dbReference type="NCBI Taxonomy" id="817"/>
    <lineage>
        <taxon>Bacteria</taxon>
        <taxon>Pseudomonadati</taxon>
        <taxon>Bacteroidota</taxon>
        <taxon>Bacteroidia</taxon>
        <taxon>Bacteroidales</taxon>
        <taxon>Bacteroidaceae</taxon>
        <taxon>Bacteroides</taxon>
    </lineage>
</organism>
<evidence type="ECO:0000313" key="1">
    <source>
        <dbReference type="EMBL" id="KAA4756279.1"/>
    </source>
</evidence>
<dbReference type="Proteomes" id="UP000479773">
    <property type="component" value="Unassembled WGS sequence"/>
</dbReference>